<dbReference type="Pfam" id="PF00072">
    <property type="entry name" value="Response_reg"/>
    <property type="match status" value="1"/>
</dbReference>
<evidence type="ECO:0000313" key="6">
    <source>
        <dbReference type="Proteomes" id="UP000738431"/>
    </source>
</evidence>
<protein>
    <submittedName>
        <fullName evidence="5">LytTR family DNA-binding domain-containing protein</fullName>
    </submittedName>
</protein>
<dbReference type="PROSITE" id="PS50110">
    <property type="entry name" value="RESPONSE_REGULATORY"/>
    <property type="match status" value="1"/>
</dbReference>
<dbReference type="InterPro" id="IPR039420">
    <property type="entry name" value="WalR-like"/>
</dbReference>
<feature type="domain" description="HTH LytTR-type" evidence="4">
    <location>
        <begin position="139"/>
        <end position="243"/>
    </location>
</feature>
<dbReference type="InterPro" id="IPR001789">
    <property type="entry name" value="Sig_transdc_resp-reg_receiver"/>
</dbReference>
<reference evidence="5 6" key="2">
    <citation type="submission" date="2023-12" db="EMBL/GenBank/DDBJ databases">
        <title>Description of an unclassified Opitutus bacterium of Verrucomicrobiota.</title>
        <authorList>
            <person name="Zhang D.-F."/>
        </authorList>
    </citation>
    <scope>NUCLEOTIDE SEQUENCE [LARGE SCALE GENOMIC DNA]</scope>
    <source>
        <strain evidence="5 6">WL0086</strain>
    </source>
</reference>
<dbReference type="GO" id="GO:0003677">
    <property type="term" value="F:DNA binding"/>
    <property type="evidence" value="ECO:0007669"/>
    <property type="project" value="UniProtKB-KW"/>
</dbReference>
<proteinExistence type="predicted"/>
<gene>
    <name evidence="5" type="ORF">K1X11_010690</name>
</gene>
<dbReference type="EMBL" id="CP139781">
    <property type="protein sequence ID" value="WRQ89873.1"/>
    <property type="molecule type" value="Genomic_DNA"/>
</dbReference>
<dbReference type="Pfam" id="PF04397">
    <property type="entry name" value="LytTR"/>
    <property type="match status" value="1"/>
</dbReference>
<feature type="domain" description="Response regulatory" evidence="3">
    <location>
        <begin position="3"/>
        <end position="115"/>
    </location>
</feature>
<dbReference type="Proteomes" id="UP000738431">
    <property type="component" value="Chromosome"/>
</dbReference>
<organism evidence="5 6">
    <name type="scientific">Actomonas aquatica</name>
    <dbReference type="NCBI Taxonomy" id="2866162"/>
    <lineage>
        <taxon>Bacteria</taxon>
        <taxon>Pseudomonadati</taxon>
        <taxon>Verrucomicrobiota</taxon>
        <taxon>Opitutia</taxon>
        <taxon>Opitutales</taxon>
        <taxon>Opitutaceae</taxon>
        <taxon>Actomonas</taxon>
    </lineage>
</organism>
<dbReference type="SMART" id="SM00850">
    <property type="entry name" value="LytTR"/>
    <property type="match status" value="1"/>
</dbReference>
<evidence type="ECO:0000259" key="4">
    <source>
        <dbReference type="PROSITE" id="PS50930"/>
    </source>
</evidence>
<dbReference type="InterPro" id="IPR011006">
    <property type="entry name" value="CheY-like_superfamily"/>
</dbReference>
<keyword evidence="2" id="KW-0597">Phosphoprotein</keyword>
<dbReference type="Gene3D" id="3.40.50.2300">
    <property type="match status" value="1"/>
</dbReference>
<dbReference type="PANTHER" id="PTHR48111">
    <property type="entry name" value="REGULATOR OF RPOS"/>
    <property type="match status" value="1"/>
</dbReference>
<dbReference type="InterPro" id="IPR007492">
    <property type="entry name" value="LytTR_DNA-bd_dom"/>
</dbReference>
<dbReference type="SUPFAM" id="SSF52172">
    <property type="entry name" value="CheY-like"/>
    <property type="match status" value="1"/>
</dbReference>
<feature type="modified residue" description="4-aspartylphosphate" evidence="2">
    <location>
        <position position="55"/>
    </location>
</feature>
<accession>A0ABZ1CF67</accession>
<sequence length="243" mass="26953">MLRILLIDDEPPAREEIQRLLADHPEIAIVGEAGSVTAARRRLRKAADYDLVLLDIQLIGGSGFDLVPDVHPDAHIIFITAHEQHALRAFEVNAVDYLLKPVTADRLAQSLQRAHQQAQLPGPVRTHDTRPPFAATDSVLVRGNEGAEFVPLEDIAAIESQQNYSCVHLTSGRDILVLKPLKAWIDELPEPQFALIRRGTLVNLAHVTAVRHGLVTLPELTITGLRAPIPASRRQWAEIRNRI</sequence>
<evidence type="ECO:0000313" key="5">
    <source>
        <dbReference type="EMBL" id="WRQ89873.1"/>
    </source>
</evidence>
<evidence type="ECO:0000256" key="2">
    <source>
        <dbReference type="PROSITE-ProRule" id="PRU00169"/>
    </source>
</evidence>
<dbReference type="PANTHER" id="PTHR48111:SF69">
    <property type="entry name" value="RESPONSE REGULATOR RECEIVER"/>
    <property type="match status" value="1"/>
</dbReference>
<dbReference type="Gene3D" id="2.40.50.1020">
    <property type="entry name" value="LytTr DNA-binding domain"/>
    <property type="match status" value="1"/>
</dbReference>
<reference evidence="5 6" key="1">
    <citation type="submission" date="2021-08" db="EMBL/GenBank/DDBJ databases">
        <authorList>
            <person name="Zhang D."/>
            <person name="Zhang A."/>
            <person name="Wang L."/>
        </authorList>
    </citation>
    <scope>NUCLEOTIDE SEQUENCE [LARGE SCALE GENOMIC DNA]</scope>
    <source>
        <strain evidence="5 6">WL0086</strain>
    </source>
</reference>
<evidence type="ECO:0000256" key="1">
    <source>
        <dbReference type="ARBA" id="ARBA00023125"/>
    </source>
</evidence>
<name>A0ABZ1CF67_9BACT</name>
<keyword evidence="6" id="KW-1185">Reference proteome</keyword>
<dbReference type="PROSITE" id="PS50930">
    <property type="entry name" value="HTH_LYTTR"/>
    <property type="match status" value="1"/>
</dbReference>
<dbReference type="RefSeq" id="WP_221032330.1">
    <property type="nucleotide sequence ID" value="NZ_CP139781.1"/>
</dbReference>
<evidence type="ECO:0000259" key="3">
    <source>
        <dbReference type="PROSITE" id="PS50110"/>
    </source>
</evidence>
<dbReference type="SMART" id="SM00448">
    <property type="entry name" value="REC"/>
    <property type="match status" value="1"/>
</dbReference>
<keyword evidence="1 5" id="KW-0238">DNA-binding</keyword>